<accession>A0A7X1HYQ5</accession>
<comment type="caution">
    <text evidence="2">The sequence shown here is derived from an EMBL/GenBank/DDBJ whole genome shotgun (WGS) entry which is preliminary data.</text>
</comment>
<name>A0A7X1HYQ5_9ACTN</name>
<protein>
    <submittedName>
        <fullName evidence="2">Uncharacterized protein</fullName>
    </submittedName>
</protein>
<dbReference type="EMBL" id="JACMHY010000003">
    <property type="protein sequence ID" value="MBC2865517.1"/>
    <property type="molecule type" value="Genomic_DNA"/>
</dbReference>
<dbReference type="RefSeq" id="WP_185947226.1">
    <property type="nucleotide sequence ID" value="NZ_JACMHY010000003.1"/>
</dbReference>
<dbReference type="AlphaFoldDB" id="A0A7X1HYQ5"/>
<evidence type="ECO:0000313" key="2">
    <source>
        <dbReference type="EMBL" id="MBC2865517.1"/>
    </source>
</evidence>
<evidence type="ECO:0000256" key="1">
    <source>
        <dbReference type="SAM" id="Phobius"/>
    </source>
</evidence>
<dbReference type="Proteomes" id="UP000517694">
    <property type="component" value="Unassembled WGS sequence"/>
</dbReference>
<keyword evidence="3" id="KW-1185">Reference proteome</keyword>
<sequence length="55" mass="5967">MALFLLLIIVAIVLGIIGAVVHGLFYLLIAGIVVLVLDLVLGGVRLRRGRRHPPR</sequence>
<keyword evidence="1" id="KW-0812">Transmembrane</keyword>
<evidence type="ECO:0000313" key="3">
    <source>
        <dbReference type="Proteomes" id="UP000517694"/>
    </source>
</evidence>
<proteinExistence type="predicted"/>
<keyword evidence="1" id="KW-1133">Transmembrane helix</keyword>
<feature type="transmembrane region" description="Helical" evidence="1">
    <location>
        <begin position="25"/>
        <end position="46"/>
    </location>
</feature>
<gene>
    <name evidence="2" type="ORF">H1R13_11035</name>
</gene>
<keyword evidence="1" id="KW-0472">Membrane</keyword>
<reference evidence="2 3" key="1">
    <citation type="submission" date="2020-08" db="EMBL/GenBank/DDBJ databases">
        <title>Whole-Genome Sequence of French Clinical Streptomyces mexicanus Strain Q0842.</title>
        <authorList>
            <person name="Boxberger M."/>
            <person name="La Scola B."/>
        </authorList>
    </citation>
    <scope>NUCLEOTIDE SEQUENCE [LARGE SCALE GENOMIC DNA]</scope>
    <source>
        <strain evidence="2 3">Marseille-Q0842</strain>
    </source>
</reference>
<organism evidence="2 3">
    <name type="scientific">Streptomyces mexicanus</name>
    <dbReference type="NCBI Taxonomy" id="178566"/>
    <lineage>
        <taxon>Bacteria</taxon>
        <taxon>Bacillati</taxon>
        <taxon>Actinomycetota</taxon>
        <taxon>Actinomycetes</taxon>
        <taxon>Kitasatosporales</taxon>
        <taxon>Streptomycetaceae</taxon>
        <taxon>Streptomyces</taxon>
    </lineage>
</organism>